<evidence type="ECO:0000313" key="2">
    <source>
        <dbReference type="EMBL" id="CAK0884391.1"/>
    </source>
</evidence>
<sequence length="101" mass="11268">MLFFFVWFIRAWMFGSAHACCISCHRASSLQQRCWWVLQAPVPRSLSLTAHAFGTTVFRGGRLIQPSSKQDGPSAITSRCEWQPAKPLLAELGRDACGVAR</sequence>
<gene>
    <name evidence="2" type="ORF">PCOR1329_LOCUS66352</name>
</gene>
<feature type="chain" id="PRO_5045941147" description="Secreted protein" evidence="1">
    <location>
        <begin position="20"/>
        <end position="101"/>
    </location>
</feature>
<keyword evidence="3" id="KW-1185">Reference proteome</keyword>
<dbReference type="EMBL" id="CAUYUJ010018539">
    <property type="protein sequence ID" value="CAK0884391.1"/>
    <property type="molecule type" value="Genomic_DNA"/>
</dbReference>
<accession>A0ABN9WDJ6</accession>
<evidence type="ECO:0008006" key="4">
    <source>
        <dbReference type="Google" id="ProtNLM"/>
    </source>
</evidence>
<organism evidence="2 3">
    <name type="scientific">Prorocentrum cordatum</name>
    <dbReference type="NCBI Taxonomy" id="2364126"/>
    <lineage>
        <taxon>Eukaryota</taxon>
        <taxon>Sar</taxon>
        <taxon>Alveolata</taxon>
        <taxon>Dinophyceae</taxon>
        <taxon>Prorocentrales</taxon>
        <taxon>Prorocentraceae</taxon>
        <taxon>Prorocentrum</taxon>
    </lineage>
</organism>
<feature type="signal peptide" evidence="1">
    <location>
        <begin position="1"/>
        <end position="19"/>
    </location>
</feature>
<evidence type="ECO:0000313" key="3">
    <source>
        <dbReference type="Proteomes" id="UP001189429"/>
    </source>
</evidence>
<dbReference type="Proteomes" id="UP001189429">
    <property type="component" value="Unassembled WGS sequence"/>
</dbReference>
<keyword evidence="1" id="KW-0732">Signal</keyword>
<comment type="caution">
    <text evidence="2">The sequence shown here is derived from an EMBL/GenBank/DDBJ whole genome shotgun (WGS) entry which is preliminary data.</text>
</comment>
<proteinExistence type="predicted"/>
<name>A0ABN9WDJ6_9DINO</name>
<evidence type="ECO:0000256" key="1">
    <source>
        <dbReference type="SAM" id="SignalP"/>
    </source>
</evidence>
<protein>
    <recommendedName>
        <fullName evidence="4">Secreted protein</fullName>
    </recommendedName>
</protein>
<reference evidence="2" key="1">
    <citation type="submission" date="2023-10" db="EMBL/GenBank/DDBJ databases">
        <authorList>
            <person name="Chen Y."/>
            <person name="Shah S."/>
            <person name="Dougan E. K."/>
            <person name="Thang M."/>
            <person name="Chan C."/>
        </authorList>
    </citation>
    <scope>NUCLEOTIDE SEQUENCE [LARGE SCALE GENOMIC DNA]</scope>
</reference>